<dbReference type="Pfam" id="PF23598">
    <property type="entry name" value="LRR_14"/>
    <property type="match status" value="1"/>
</dbReference>
<evidence type="ECO:0000256" key="2">
    <source>
        <dbReference type="ARBA" id="ARBA00022737"/>
    </source>
</evidence>
<dbReference type="Proteomes" id="UP001161247">
    <property type="component" value="Chromosome 1"/>
</dbReference>
<keyword evidence="2" id="KW-0677">Repeat</keyword>
<dbReference type="GO" id="GO:0043531">
    <property type="term" value="F:ADP binding"/>
    <property type="evidence" value="ECO:0007669"/>
    <property type="project" value="InterPro"/>
</dbReference>
<dbReference type="EMBL" id="OX459118">
    <property type="protein sequence ID" value="CAI9090731.1"/>
    <property type="molecule type" value="Genomic_DNA"/>
</dbReference>
<evidence type="ECO:0000259" key="4">
    <source>
        <dbReference type="Pfam" id="PF00931"/>
    </source>
</evidence>
<dbReference type="PANTHER" id="PTHR15140">
    <property type="entry name" value="TUBULIN-SPECIFIC CHAPERONE E"/>
    <property type="match status" value="1"/>
</dbReference>
<sequence>MASHRQDLWGRMEKYQGWFDFAFGTERSREVMRDEKDYWKLIWSLDVVFEERMDSVMAELDFLCLLLKAFDDVEEDTGSSPYSVDAGSSKFFFIRVGVAAEKLEKHLRRDFYERFNGYSGLKTQLVRWMRNAMQPFQSKLSKLLEVFITLDRKCGDLKLDIRQAYRQQGERSLTTLSFQPISSFGWGTMYWRLFCHCLDRCLLCMSSNERYFHLLGDDQLRKQMITLRRRLHSINWILTYDDCQDEDFRADYGGIFMQVARLCCLCWYGDALAMDESMKQRLAISLSDLNSRMDLDASQFLDVMVKCLGCDPGESSYLEFIGHVLDNCSLESDLVSEFASLFKCVTRLREMHDDKDTVDVPWLLGAFKDLLLETIYLNLDADQESNVRPPDTILFAKLWSLKVEILIMNKGTLLTLSDVDLRDHKYERDDFAMETIQIGDAIVTFPKQLQDPSQSSSSPEGDNTEYIKVGNMLYKSFVLILLFKAKTTITKLLEDITLAFPLRHKVAFLGDGLGFLMDLVAKKPKEDKNLILKDVEVMATEVLTLSSSHLPNNLEEEQCNYLEVCLLDLTEKAQHLIAKVIENFQIPKFHLPKTPGFFFIEGHLQKLGKRLSPKHKSSIYVTYRIEAISKALERIVNNSQDAFCKEKYHYLHSQVVDVAYKAERLFDLMLGEIKVPNHFLWLCHLLEEIRHIEMQLANLDENNSPNGDGVHNVTDSLKPKVSMVSTAGVDEFMVVHKNQKKLIIDRLIGDLATLLYKRLKKNRYLIVLDDMWSIRAWDDMKLSFPDDLNGSRILITSRLEKELSKISNSHCLHPLSEEESWELLKFKIFGKGDCPKELLEVGKQIAKNCKGLPLSIGAIGGVLDRTNKNEILWRQIAESGKEEKFSHQISDKDEPYCSLNNFDYGVHYEHFSESNSITHEQYRLFFHVNREQFVVSRPSGPFVRTLLLSATTDESPRCSYHIDFIPNNFIRLRVLDLESINMGNSWASGIQFLADLRYLAVCGDMESIPPSLSDLENLESFFLKSLKTKVFLPDTIWKMKKLRHLHVTAHAIFPLLNSFHQLDSLITLSLMYFSLGEEANNIMMRFPNLQKLKCICSEPTSVSRNSHLVPSWASLGKLESLSISYLGKVINGRELNLPSNLRKLSLSKFHLCTDHLSAIGNLQKLEGLKLISCAVEGSTWKMSQGKFLQLKYLELDNLNVVDWNACEDHLPRLQQLVLRNCKQLKEVPFDIGSISTLEKIEVQLCGSSVNESIRKIEEEEIEGLKIVINSSEKA</sequence>
<dbReference type="Gene3D" id="1.10.8.430">
    <property type="entry name" value="Helical domain of apoptotic protease-activating factors"/>
    <property type="match status" value="1"/>
</dbReference>
<feature type="domain" description="NB-ARC" evidence="4">
    <location>
        <begin position="745"/>
        <end position="831"/>
    </location>
</feature>
<dbReference type="PRINTS" id="PR00364">
    <property type="entry name" value="DISEASERSIST"/>
</dbReference>
<evidence type="ECO:0000256" key="3">
    <source>
        <dbReference type="ARBA" id="ARBA00022821"/>
    </source>
</evidence>
<accession>A0AAV1C508</accession>
<evidence type="ECO:0000259" key="5">
    <source>
        <dbReference type="Pfam" id="PF23598"/>
    </source>
</evidence>
<evidence type="ECO:0000313" key="6">
    <source>
        <dbReference type="EMBL" id="CAI9090731.1"/>
    </source>
</evidence>
<keyword evidence="1" id="KW-0433">Leucine-rich repeat</keyword>
<gene>
    <name evidence="6" type="ORF">OLC1_LOCUS2821</name>
</gene>
<dbReference type="InterPro" id="IPR055414">
    <property type="entry name" value="LRR_R13L4/SHOC2-like"/>
</dbReference>
<evidence type="ECO:0000256" key="1">
    <source>
        <dbReference type="ARBA" id="ARBA00022614"/>
    </source>
</evidence>
<dbReference type="Gene3D" id="3.40.50.300">
    <property type="entry name" value="P-loop containing nucleotide triphosphate hydrolases"/>
    <property type="match status" value="1"/>
</dbReference>
<evidence type="ECO:0000313" key="7">
    <source>
        <dbReference type="Proteomes" id="UP001161247"/>
    </source>
</evidence>
<dbReference type="SUPFAM" id="SSF52058">
    <property type="entry name" value="L domain-like"/>
    <property type="match status" value="1"/>
</dbReference>
<dbReference type="SUPFAM" id="SSF52540">
    <property type="entry name" value="P-loop containing nucleoside triphosphate hydrolases"/>
    <property type="match status" value="1"/>
</dbReference>
<dbReference type="InterPro" id="IPR042197">
    <property type="entry name" value="Apaf_helical"/>
</dbReference>
<dbReference type="InterPro" id="IPR002182">
    <property type="entry name" value="NB-ARC"/>
</dbReference>
<keyword evidence="3" id="KW-0611">Plant defense</keyword>
<dbReference type="Pfam" id="PF00931">
    <property type="entry name" value="NB-ARC"/>
    <property type="match status" value="1"/>
</dbReference>
<dbReference type="GO" id="GO:0006952">
    <property type="term" value="P:defense response"/>
    <property type="evidence" value="ECO:0007669"/>
    <property type="project" value="UniProtKB-KW"/>
</dbReference>
<dbReference type="InterPro" id="IPR027417">
    <property type="entry name" value="P-loop_NTPase"/>
</dbReference>
<dbReference type="Gene3D" id="3.80.10.10">
    <property type="entry name" value="Ribonuclease Inhibitor"/>
    <property type="match status" value="2"/>
</dbReference>
<organism evidence="6 7">
    <name type="scientific">Oldenlandia corymbosa var. corymbosa</name>
    <dbReference type="NCBI Taxonomy" id="529605"/>
    <lineage>
        <taxon>Eukaryota</taxon>
        <taxon>Viridiplantae</taxon>
        <taxon>Streptophyta</taxon>
        <taxon>Embryophyta</taxon>
        <taxon>Tracheophyta</taxon>
        <taxon>Spermatophyta</taxon>
        <taxon>Magnoliopsida</taxon>
        <taxon>eudicotyledons</taxon>
        <taxon>Gunneridae</taxon>
        <taxon>Pentapetalae</taxon>
        <taxon>asterids</taxon>
        <taxon>lamiids</taxon>
        <taxon>Gentianales</taxon>
        <taxon>Rubiaceae</taxon>
        <taxon>Rubioideae</taxon>
        <taxon>Spermacoceae</taxon>
        <taxon>Hedyotis-Oldenlandia complex</taxon>
        <taxon>Oldenlandia</taxon>
    </lineage>
</organism>
<proteinExistence type="predicted"/>
<dbReference type="InterPro" id="IPR032675">
    <property type="entry name" value="LRR_dom_sf"/>
</dbReference>
<dbReference type="PANTHER" id="PTHR15140:SF33">
    <property type="entry name" value="LATE BLIGHT RESISTANCE PROTEIN HOMOLOG R1A-3 ISOFORM X1"/>
    <property type="match status" value="1"/>
</dbReference>
<protein>
    <submittedName>
        <fullName evidence="6">OLC1v1025558C1</fullName>
    </submittedName>
</protein>
<name>A0AAV1C508_OLDCO</name>
<dbReference type="AlphaFoldDB" id="A0AAV1C508"/>
<feature type="domain" description="Disease resistance R13L4/SHOC-2-like LRR" evidence="5">
    <location>
        <begin position="967"/>
        <end position="1149"/>
    </location>
</feature>
<keyword evidence="7" id="KW-1185">Reference proteome</keyword>
<reference evidence="6" key="1">
    <citation type="submission" date="2023-03" db="EMBL/GenBank/DDBJ databases">
        <authorList>
            <person name="Julca I."/>
        </authorList>
    </citation>
    <scope>NUCLEOTIDE SEQUENCE</scope>
</reference>